<dbReference type="AlphaFoldDB" id="A0A8H3CZ83"/>
<dbReference type="Proteomes" id="UP000663853">
    <property type="component" value="Unassembled WGS sequence"/>
</dbReference>
<protein>
    <submittedName>
        <fullName evidence="2">Uncharacterized protein</fullName>
    </submittedName>
</protein>
<comment type="caution">
    <text evidence="2">The sequence shown here is derived from an EMBL/GenBank/DDBJ whole genome shotgun (WGS) entry which is preliminary data.</text>
</comment>
<proteinExistence type="predicted"/>
<organism evidence="2 3">
    <name type="scientific">Rhizoctonia solani</name>
    <dbReference type="NCBI Taxonomy" id="456999"/>
    <lineage>
        <taxon>Eukaryota</taxon>
        <taxon>Fungi</taxon>
        <taxon>Dikarya</taxon>
        <taxon>Basidiomycota</taxon>
        <taxon>Agaricomycotina</taxon>
        <taxon>Agaricomycetes</taxon>
        <taxon>Cantharellales</taxon>
        <taxon>Ceratobasidiaceae</taxon>
        <taxon>Rhizoctonia</taxon>
    </lineage>
</organism>
<sequence>MQFVSRIFLVTGAILASIHQPSRPDLRGPASYQGVHQTLGSLRGAVSSSSPTFKVVAFGTVSRLVRSKGHVSRRGSLSNSPTPPPPSSNFPIPIIDQPIHYESDL</sequence>
<evidence type="ECO:0000256" key="1">
    <source>
        <dbReference type="SAM" id="MobiDB-lite"/>
    </source>
</evidence>
<reference evidence="2" key="1">
    <citation type="submission" date="2021-01" db="EMBL/GenBank/DDBJ databases">
        <authorList>
            <person name="Kaushik A."/>
        </authorList>
    </citation>
    <scope>NUCLEOTIDE SEQUENCE</scope>
    <source>
        <strain evidence="2">AG6-10EEA</strain>
    </source>
</reference>
<evidence type="ECO:0000313" key="3">
    <source>
        <dbReference type="Proteomes" id="UP000663853"/>
    </source>
</evidence>
<feature type="region of interest" description="Disordered" evidence="1">
    <location>
        <begin position="67"/>
        <end position="94"/>
    </location>
</feature>
<evidence type="ECO:0000313" key="2">
    <source>
        <dbReference type="EMBL" id="CAE6502796.1"/>
    </source>
</evidence>
<accession>A0A8H3CZ83</accession>
<name>A0A8H3CZ83_9AGAM</name>
<dbReference type="EMBL" id="CAJMXA010003557">
    <property type="protein sequence ID" value="CAE6502796.1"/>
    <property type="molecule type" value="Genomic_DNA"/>
</dbReference>
<gene>
    <name evidence="2" type="ORF">RDB_LOCUS114995</name>
</gene>